<dbReference type="GO" id="GO:0005524">
    <property type="term" value="F:ATP binding"/>
    <property type="evidence" value="ECO:0007669"/>
    <property type="project" value="UniProtKB-KW"/>
</dbReference>
<dbReference type="Pfam" id="PF01472">
    <property type="entry name" value="PUA"/>
    <property type="match status" value="1"/>
</dbReference>
<evidence type="ECO:0000256" key="2">
    <source>
        <dbReference type="ARBA" id="ARBA00022605"/>
    </source>
</evidence>
<evidence type="ECO:0000256" key="1">
    <source>
        <dbReference type="ARBA" id="ARBA00022490"/>
    </source>
</evidence>
<dbReference type="InterPro" id="IPR019797">
    <property type="entry name" value="Glutamate_5-kinase_CS"/>
</dbReference>
<feature type="region of interest" description="Disordered" evidence="8">
    <location>
        <begin position="1"/>
        <end position="30"/>
    </location>
</feature>
<keyword evidence="5" id="KW-0547">Nucleotide-binding</keyword>
<evidence type="ECO:0000256" key="3">
    <source>
        <dbReference type="ARBA" id="ARBA00022650"/>
    </source>
</evidence>
<dbReference type="InterPro" id="IPR001057">
    <property type="entry name" value="Glu/AcGlu_kinase"/>
</dbReference>
<dbReference type="InterPro" id="IPR041739">
    <property type="entry name" value="G5K_ProB"/>
</dbReference>
<dbReference type="Proteomes" id="UP000749646">
    <property type="component" value="Unassembled WGS sequence"/>
</dbReference>
<dbReference type="InterPro" id="IPR036974">
    <property type="entry name" value="PUA_sf"/>
</dbReference>
<dbReference type="CDD" id="cd04242">
    <property type="entry name" value="AAK_G5K_ProB"/>
    <property type="match status" value="1"/>
</dbReference>
<dbReference type="HAMAP" id="MF_00456">
    <property type="entry name" value="ProB"/>
    <property type="match status" value="1"/>
</dbReference>
<evidence type="ECO:0000256" key="5">
    <source>
        <dbReference type="ARBA" id="ARBA00022741"/>
    </source>
</evidence>
<evidence type="ECO:0000256" key="4">
    <source>
        <dbReference type="ARBA" id="ARBA00022679"/>
    </source>
</evidence>
<dbReference type="PANTHER" id="PTHR43654:SF3">
    <property type="entry name" value="GLUTAMATE 5-KINASE"/>
    <property type="match status" value="1"/>
</dbReference>
<evidence type="ECO:0000256" key="6">
    <source>
        <dbReference type="ARBA" id="ARBA00022777"/>
    </source>
</evidence>
<dbReference type="NCBIfam" id="TIGR01027">
    <property type="entry name" value="proB"/>
    <property type="match status" value="1"/>
</dbReference>
<feature type="non-terminal residue" evidence="10">
    <location>
        <position position="1"/>
    </location>
</feature>
<dbReference type="InterPro" id="IPR036393">
    <property type="entry name" value="AceGlu_kinase-like_sf"/>
</dbReference>
<dbReference type="EMBL" id="JAAAHW010009495">
    <property type="protein sequence ID" value="KAF9939922.1"/>
    <property type="molecule type" value="Genomic_DNA"/>
</dbReference>
<dbReference type="Pfam" id="PF00696">
    <property type="entry name" value="AA_kinase"/>
    <property type="match status" value="1"/>
</dbReference>
<protein>
    <recommendedName>
        <fullName evidence="9">PUA domain-containing protein</fullName>
    </recommendedName>
</protein>
<dbReference type="GO" id="GO:0003723">
    <property type="term" value="F:RNA binding"/>
    <property type="evidence" value="ECO:0007669"/>
    <property type="project" value="InterPro"/>
</dbReference>
<proteinExistence type="inferred from homology"/>
<dbReference type="SMART" id="SM00320">
    <property type="entry name" value="WD40"/>
    <property type="match status" value="2"/>
</dbReference>
<dbReference type="GO" id="GO:0005829">
    <property type="term" value="C:cytosol"/>
    <property type="evidence" value="ECO:0007669"/>
    <property type="project" value="TreeGrafter"/>
</dbReference>
<dbReference type="InterPro" id="IPR005715">
    <property type="entry name" value="Glu_5kinase/COase_Synthase"/>
</dbReference>
<dbReference type="GO" id="GO:1901607">
    <property type="term" value="P:alpha-amino acid biosynthetic process"/>
    <property type="evidence" value="ECO:0007669"/>
    <property type="project" value="UniProtKB-ARBA"/>
</dbReference>
<keyword evidence="1" id="KW-0963">Cytoplasm</keyword>
<dbReference type="PANTHER" id="PTHR43654">
    <property type="entry name" value="GLUTAMATE 5-KINASE"/>
    <property type="match status" value="1"/>
</dbReference>
<dbReference type="SUPFAM" id="SSF88697">
    <property type="entry name" value="PUA domain-like"/>
    <property type="match status" value="1"/>
</dbReference>
<comment type="caution">
    <text evidence="10">The sequence shown here is derived from an EMBL/GenBank/DDBJ whole genome shotgun (WGS) entry which is preliminary data.</text>
</comment>
<dbReference type="PROSITE" id="PS00902">
    <property type="entry name" value="GLUTAMATE_5_KINASE"/>
    <property type="match status" value="1"/>
</dbReference>
<dbReference type="FunFam" id="3.40.1160.10:FF:000018">
    <property type="entry name" value="Glutamate 5-kinase"/>
    <property type="match status" value="1"/>
</dbReference>
<evidence type="ECO:0000313" key="11">
    <source>
        <dbReference type="Proteomes" id="UP000749646"/>
    </source>
</evidence>
<keyword evidence="11" id="KW-1185">Reference proteome</keyword>
<accession>A0A9P6IPQ0</accession>
<evidence type="ECO:0000259" key="9">
    <source>
        <dbReference type="SMART" id="SM00359"/>
    </source>
</evidence>
<dbReference type="OrthoDB" id="409889at2759"/>
<reference evidence="10" key="1">
    <citation type="journal article" date="2020" name="Fungal Divers.">
        <title>Resolving the Mortierellaceae phylogeny through synthesis of multi-gene phylogenetics and phylogenomics.</title>
        <authorList>
            <person name="Vandepol N."/>
            <person name="Liber J."/>
            <person name="Desiro A."/>
            <person name="Na H."/>
            <person name="Kennedy M."/>
            <person name="Barry K."/>
            <person name="Grigoriev I.V."/>
            <person name="Miller A.N."/>
            <person name="O'Donnell K."/>
            <person name="Stajich J.E."/>
            <person name="Bonito G."/>
        </authorList>
    </citation>
    <scope>NUCLEOTIDE SEQUENCE</scope>
    <source>
        <strain evidence="10">MES-2147</strain>
    </source>
</reference>
<gene>
    <name evidence="10" type="ORF">BGZ65_008960</name>
</gene>
<dbReference type="InterPro" id="IPR036322">
    <property type="entry name" value="WD40_repeat_dom_sf"/>
</dbReference>
<dbReference type="InterPro" id="IPR006594">
    <property type="entry name" value="LisH"/>
</dbReference>
<keyword evidence="4" id="KW-0808">Transferase</keyword>
<feature type="domain" description="PUA" evidence="9">
    <location>
        <begin position="342"/>
        <end position="449"/>
    </location>
</feature>
<dbReference type="InterPro" id="IPR015943">
    <property type="entry name" value="WD40/YVTN_repeat-like_dom_sf"/>
</dbReference>
<keyword evidence="2" id="KW-0028">Amino-acid biosynthesis</keyword>
<keyword evidence="3" id="KW-0641">Proline biosynthesis</keyword>
<dbReference type="Gene3D" id="2.30.130.10">
    <property type="entry name" value="PUA domain"/>
    <property type="match status" value="1"/>
</dbReference>
<organism evidence="10 11">
    <name type="scientific">Modicella reniformis</name>
    <dbReference type="NCBI Taxonomy" id="1440133"/>
    <lineage>
        <taxon>Eukaryota</taxon>
        <taxon>Fungi</taxon>
        <taxon>Fungi incertae sedis</taxon>
        <taxon>Mucoromycota</taxon>
        <taxon>Mortierellomycotina</taxon>
        <taxon>Mortierellomycetes</taxon>
        <taxon>Mortierellales</taxon>
        <taxon>Mortierellaceae</taxon>
        <taxon>Modicella</taxon>
    </lineage>
</organism>
<evidence type="ECO:0000313" key="10">
    <source>
        <dbReference type="EMBL" id="KAF9939922.1"/>
    </source>
</evidence>
<dbReference type="InterPro" id="IPR015947">
    <property type="entry name" value="PUA-like_sf"/>
</dbReference>
<sequence>MASIPTSQQHPDTAAGTKQPNRSKVTYTRKGSSKHSLTIVIKLGTSSICDEITHFPLLSTLSLIVETILKLKAMGHRVVLVSSGAIGVGLRRMNLASKPKELAQIQAIAAVGQGRLMSLYDDLFGQFNQPIAQILLTKNDLADRTQYLNACNTLEALLEMDVVPIVNENDTISVSEIRFGDNDTLSAITAGMIHADYLFLMTDVDCLYTDNPRVNPDAQPVLVVDDITTLRERVSVATAGSSLGTGGMITKLIAAELATAAGVTTVIARGSTPQRIFHVISQPIRHAGSASPKSEPSSPVTANPAKIGSEEEKLPLHTRFLAKDNPMVDRKWWILHGLHAAGTIYIDRGAYRAITNASQKSSLFAAGIVSCKGTFVAQQSVRVVYRSRDFVKKDDDDDQEVVDANESEEIVVGKGLVNYASHEILRIMGCQSSQIIERLGYADAECVIHRDNLTRVKLTQPDRCTDFYLSSHNPTTLQDDRFVITLDSMEYRRLVSEAHLMVQEFLQSQGYKDALVAFEREASTVLEDIPKSMPTPKPLLEFLTDNRMSQLHSQLGQLTMLSEIEEQDLATPGDDTMPNRMDQVFKGLHSSNIIYARTVDVVVAPTWQDLELDPEMKSKRVPALVTSAADRTVKFTLLNGPHGEDQAGDVFKILTPHQGVVLDMDFHPRHPELMLTSAMDKTVVLTNTITGDERQIFKDQAKFVVRARFAMDGAVFITGSHDHTVNIYKAQPDLDQNNLPRYILDKTLTFKGAVEATCVLPSSTSRAPTVVIGTRNDNYLYYVDLTTYNIVKYNMNINKDDWVSFTPLDISASPHNDDGYLLVSTDSPTGRQIMFRTDSAIQLFNYYGVPTDGFSRPRHVWHQSGKYFYVTGDDYKIYRFQLGNQPH</sequence>
<dbReference type="PROSITE" id="PS50896">
    <property type="entry name" value="LISH"/>
    <property type="match status" value="1"/>
</dbReference>
<keyword evidence="7" id="KW-0067">ATP-binding</keyword>
<feature type="compositionally biased region" description="Polar residues" evidence="8">
    <location>
        <begin position="291"/>
        <end position="301"/>
    </location>
</feature>
<dbReference type="PRINTS" id="PR00474">
    <property type="entry name" value="GLU5KINASE"/>
</dbReference>
<feature type="region of interest" description="Disordered" evidence="8">
    <location>
        <begin position="287"/>
        <end position="309"/>
    </location>
</feature>
<dbReference type="PROSITE" id="PS50890">
    <property type="entry name" value="PUA"/>
    <property type="match status" value="1"/>
</dbReference>
<dbReference type="AlphaFoldDB" id="A0A9P6IPQ0"/>
<dbReference type="InterPro" id="IPR001048">
    <property type="entry name" value="Asp/Glu/Uridylate_kinase"/>
</dbReference>
<dbReference type="InterPro" id="IPR001680">
    <property type="entry name" value="WD40_rpt"/>
</dbReference>
<dbReference type="Gene3D" id="3.40.1160.10">
    <property type="entry name" value="Acetylglutamate kinase-like"/>
    <property type="match status" value="2"/>
</dbReference>
<dbReference type="Gene3D" id="2.130.10.10">
    <property type="entry name" value="YVTN repeat-like/Quinoprotein amine dehydrogenase"/>
    <property type="match status" value="1"/>
</dbReference>
<dbReference type="SUPFAM" id="SSF53633">
    <property type="entry name" value="Carbamate kinase-like"/>
    <property type="match status" value="1"/>
</dbReference>
<dbReference type="SMART" id="SM00359">
    <property type="entry name" value="PUA"/>
    <property type="match status" value="1"/>
</dbReference>
<evidence type="ECO:0000256" key="7">
    <source>
        <dbReference type="ARBA" id="ARBA00022840"/>
    </source>
</evidence>
<dbReference type="SUPFAM" id="SSF50978">
    <property type="entry name" value="WD40 repeat-like"/>
    <property type="match status" value="1"/>
</dbReference>
<evidence type="ECO:0000256" key="8">
    <source>
        <dbReference type="SAM" id="MobiDB-lite"/>
    </source>
</evidence>
<dbReference type="InterPro" id="IPR002478">
    <property type="entry name" value="PUA"/>
</dbReference>
<keyword evidence="6" id="KW-0418">Kinase</keyword>
<dbReference type="CDD" id="cd21157">
    <property type="entry name" value="PUA_G5K"/>
    <property type="match status" value="1"/>
</dbReference>
<dbReference type="GO" id="GO:0004349">
    <property type="term" value="F:glutamate 5-kinase activity"/>
    <property type="evidence" value="ECO:0007669"/>
    <property type="project" value="InterPro"/>
</dbReference>
<name>A0A9P6IPQ0_9FUNG</name>